<dbReference type="AlphaFoldDB" id="A0A2H0UTR7"/>
<accession>A0A2H0UTR7</accession>
<name>A0A2H0UTR7_9BACT</name>
<dbReference type="EMBL" id="PFAZ01000007">
    <property type="protein sequence ID" value="PIR89165.1"/>
    <property type="molecule type" value="Genomic_DNA"/>
</dbReference>
<evidence type="ECO:0000313" key="1">
    <source>
        <dbReference type="EMBL" id="PIR89165.1"/>
    </source>
</evidence>
<organism evidence="1 2">
    <name type="scientific">Candidatus Harrisonbacteria bacterium CG10_big_fil_rev_8_21_14_0_10_40_38</name>
    <dbReference type="NCBI Taxonomy" id="1974583"/>
    <lineage>
        <taxon>Bacteria</taxon>
        <taxon>Candidatus Harrisoniibacteriota</taxon>
    </lineage>
</organism>
<reference evidence="2" key="1">
    <citation type="submission" date="2017-09" db="EMBL/GenBank/DDBJ databases">
        <title>Depth-based differentiation of microbial function through sediment-hosted aquifers and enrichment of novel symbionts in the deep terrestrial subsurface.</title>
        <authorList>
            <person name="Probst A.J."/>
            <person name="Ladd B."/>
            <person name="Jarett J.K."/>
            <person name="Geller-Mcgrath D.E."/>
            <person name="Sieber C.M.K."/>
            <person name="Emerson J.B."/>
            <person name="Anantharaman K."/>
            <person name="Thomas B.C."/>
            <person name="Malmstrom R."/>
            <person name="Stieglmeier M."/>
            <person name="Klingl A."/>
            <person name="Woyke T."/>
            <person name="Ryan C.M."/>
            <person name="Banfield J.F."/>
        </authorList>
    </citation>
    <scope>NUCLEOTIDE SEQUENCE [LARGE SCALE GENOMIC DNA]</scope>
</reference>
<proteinExistence type="predicted"/>
<protein>
    <submittedName>
        <fullName evidence="1">Uncharacterized protein</fullName>
    </submittedName>
</protein>
<gene>
    <name evidence="1" type="ORF">COU07_02955</name>
</gene>
<sequence length="356" mass="42564">MKTWHEYYKDQNKVEVLIKYSIKLPSRVDNFNIDDHPLHIRQVSGEININLHKKISQTLLDDIREFFGSFKNGKEVSEELRQKNPSRYIVGYISETLPRINREILERKYREGHVLLRTVSQFDIYDVFIVDDKKEYHAILWPLPIPGFPEVNKSKNGLDVIFVRDLIDAMTEYFYFNLDECARKVVTSLENYFIYYNLKAPIDSGFWFRFFGIRKTKFKKLVSEYITEKYYGFKDRDLKILRDNILFVYGIRNLIVHDKLRLKLDNLMFCKKAIGTLLYIYQSKFVYEDGKKDYIFAFDMQFKMIADMIIGLNLDHFEKAEKSTRQPEIIRNSDELNRSMFESLKITDKQKKVAKS</sequence>
<evidence type="ECO:0000313" key="2">
    <source>
        <dbReference type="Proteomes" id="UP000231157"/>
    </source>
</evidence>
<comment type="caution">
    <text evidence="1">The sequence shown here is derived from an EMBL/GenBank/DDBJ whole genome shotgun (WGS) entry which is preliminary data.</text>
</comment>
<dbReference type="Proteomes" id="UP000231157">
    <property type="component" value="Unassembled WGS sequence"/>
</dbReference>